<keyword evidence="3" id="KW-1185">Reference proteome</keyword>
<reference evidence="2 3" key="1">
    <citation type="journal article" date="2018" name="Sci. Rep.">
        <title>Genomic signatures of local adaptation to the degree of environmental predictability in rotifers.</title>
        <authorList>
            <person name="Franch-Gras L."/>
            <person name="Hahn C."/>
            <person name="Garcia-Roger E.M."/>
            <person name="Carmona M.J."/>
            <person name="Serra M."/>
            <person name="Gomez A."/>
        </authorList>
    </citation>
    <scope>NUCLEOTIDE SEQUENCE [LARGE SCALE GENOMIC DNA]</scope>
    <source>
        <strain evidence="2">HYR1</strain>
    </source>
</reference>
<evidence type="ECO:0000313" key="2">
    <source>
        <dbReference type="EMBL" id="RNA25691.1"/>
    </source>
</evidence>
<feature type="region of interest" description="Disordered" evidence="1">
    <location>
        <begin position="55"/>
        <end position="78"/>
    </location>
</feature>
<proteinExistence type="predicted"/>
<gene>
    <name evidence="2" type="ORF">BpHYR1_020033</name>
</gene>
<comment type="caution">
    <text evidence="2">The sequence shown here is derived from an EMBL/GenBank/DDBJ whole genome shotgun (WGS) entry which is preliminary data.</text>
</comment>
<sequence>MCYNIKNTYSRPSEASHIRIIHFDSYSKDSGQLDNYEDSSLFVKQIHNLSFHESFSSDIETPESSEYENDEESSRRKRTSKCWEFFHIKKFKKNFIGTSNKNGRLLPNRIVKCMISHNDN</sequence>
<organism evidence="2 3">
    <name type="scientific">Brachionus plicatilis</name>
    <name type="common">Marine rotifer</name>
    <name type="synonym">Brachionus muelleri</name>
    <dbReference type="NCBI Taxonomy" id="10195"/>
    <lineage>
        <taxon>Eukaryota</taxon>
        <taxon>Metazoa</taxon>
        <taxon>Spiralia</taxon>
        <taxon>Gnathifera</taxon>
        <taxon>Rotifera</taxon>
        <taxon>Eurotatoria</taxon>
        <taxon>Monogononta</taxon>
        <taxon>Pseudotrocha</taxon>
        <taxon>Ploima</taxon>
        <taxon>Brachionidae</taxon>
        <taxon>Brachionus</taxon>
    </lineage>
</organism>
<dbReference type="AlphaFoldDB" id="A0A3M7RQ76"/>
<evidence type="ECO:0000313" key="3">
    <source>
        <dbReference type="Proteomes" id="UP000276133"/>
    </source>
</evidence>
<name>A0A3M7RQ76_BRAPC</name>
<dbReference type="Proteomes" id="UP000276133">
    <property type="component" value="Unassembled WGS sequence"/>
</dbReference>
<protein>
    <submittedName>
        <fullName evidence="2">Uncharacterized protein</fullName>
    </submittedName>
</protein>
<accession>A0A3M7RQ76</accession>
<evidence type="ECO:0000256" key="1">
    <source>
        <dbReference type="SAM" id="MobiDB-lite"/>
    </source>
</evidence>
<feature type="compositionally biased region" description="Acidic residues" evidence="1">
    <location>
        <begin position="60"/>
        <end position="71"/>
    </location>
</feature>
<dbReference type="EMBL" id="REGN01002884">
    <property type="protein sequence ID" value="RNA25691.1"/>
    <property type="molecule type" value="Genomic_DNA"/>
</dbReference>